<protein>
    <submittedName>
        <fullName evidence="3">Fibroin heavy chain-like</fullName>
    </submittedName>
</protein>
<evidence type="ECO:0000256" key="1">
    <source>
        <dbReference type="SAM" id="MobiDB-lite"/>
    </source>
</evidence>
<organism evidence="2 3">
    <name type="scientific">Alligator sinensis</name>
    <name type="common">Chinese alligator</name>
    <dbReference type="NCBI Taxonomy" id="38654"/>
    <lineage>
        <taxon>Eukaryota</taxon>
        <taxon>Metazoa</taxon>
        <taxon>Chordata</taxon>
        <taxon>Craniata</taxon>
        <taxon>Vertebrata</taxon>
        <taxon>Euteleostomi</taxon>
        <taxon>Archelosauria</taxon>
        <taxon>Archosauria</taxon>
        <taxon>Crocodylia</taxon>
        <taxon>Alligatoridae</taxon>
        <taxon>Alligatorinae</taxon>
        <taxon>Alligator</taxon>
    </lineage>
</organism>
<evidence type="ECO:0000313" key="3">
    <source>
        <dbReference type="RefSeq" id="XP_025054011.1"/>
    </source>
</evidence>
<dbReference type="GeneID" id="112549486"/>
<keyword evidence="2" id="KW-1185">Reference proteome</keyword>
<dbReference type="InParanoid" id="A0A3Q0G2M3"/>
<sequence length="290" mass="29281">MGSSEGTKVEEQFVRRPENTAFLGLLQQNINPVVARTLKEPRGSKESYLPPAEPEQPGEARTPRTPARVISRAFIRLRQSSRGGGRLPEETKSGPAEAAGQLMRTDQGSELLWGADQLLQPAVVSARGGARVGSEKASSTTGSRAGGGTGSNTVGRAGEGVGCVIGGRAGGGVGGVGSSTVGEEIDAAGSRARGGTSSVWSSRAREGTGCIGGSGAGERTGGILSSRAGGGAGYAVGRRASEGAGRIPGSRAGEGTGRSVSSRAGEETSSRIKEGAEAEGRGWRPQWTAH</sequence>
<feature type="region of interest" description="Disordered" evidence="1">
    <location>
        <begin position="37"/>
        <end position="99"/>
    </location>
</feature>
<gene>
    <name evidence="3" type="primary">LOC112549486</name>
</gene>
<feature type="compositionally biased region" description="Basic and acidic residues" evidence="1">
    <location>
        <begin position="264"/>
        <end position="282"/>
    </location>
</feature>
<dbReference type="RefSeq" id="XP_025054011.1">
    <property type="nucleotide sequence ID" value="XM_025198226.1"/>
</dbReference>
<dbReference type="AlphaFoldDB" id="A0A3Q0G2M3"/>
<dbReference type="Proteomes" id="UP000189705">
    <property type="component" value="Unplaced"/>
</dbReference>
<accession>A0A3Q0G2M3</accession>
<evidence type="ECO:0000313" key="2">
    <source>
        <dbReference type="Proteomes" id="UP000189705"/>
    </source>
</evidence>
<proteinExistence type="predicted"/>
<feature type="region of interest" description="Disordered" evidence="1">
    <location>
        <begin position="129"/>
        <end position="157"/>
    </location>
</feature>
<feature type="compositionally biased region" description="Gly residues" evidence="1">
    <location>
        <begin position="209"/>
        <end position="220"/>
    </location>
</feature>
<reference evidence="3" key="1">
    <citation type="submission" date="2025-08" db="UniProtKB">
        <authorList>
            <consortium name="RefSeq"/>
        </authorList>
    </citation>
    <scope>IDENTIFICATION</scope>
</reference>
<name>A0A3Q0G2M3_ALLSI</name>
<dbReference type="KEGG" id="asn:112549486"/>
<feature type="region of interest" description="Disordered" evidence="1">
    <location>
        <begin position="187"/>
        <end position="290"/>
    </location>
</feature>